<sequence length="63" mass="7283">MANNNHWDEKDQKQYEHIRESELKEGREEKTSDRIAAATVNKERRRQGRTLAQQQGSAEGGSK</sequence>
<name>A0A366K8A4_9BIFI</name>
<dbReference type="EMBL" id="PDCG01000003">
    <property type="protein sequence ID" value="RBP97965.1"/>
    <property type="molecule type" value="Genomic_DNA"/>
</dbReference>
<proteinExistence type="predicted"/>
<reference evidence="2 3" key="1">
    <citation type="submission" date="2017-10" db="EMBL/GenBank/DDBJ databases">
        <title>Bifidobacterium xylocopum sp. nov. and Bifidobacterium aemilianum sp. nov., from the carpenter bee (Xylocopa violacea) digestive tract.</title>
        <authorList>
            <person name="Alberoni D."/>
            <person name="Baffoni L."/>
            <person name="Di Gioia D."/>
            <person name="Gaggia F."/>
            <person name="Biavati B."/>
        </authorList>
    </citation>
    <scope>NUCLEOTIDE SEQUENCE [LARGE SCALE GENOMIC DNA]</scope>
    <source>
        <strain evidence="2 3">XV10</strain>
    </source>
</reference>
<evidence type="ECO:0000313" key="3">
    <source>
        <dbReference type="Proteomes" id="UP000252530"/>
    </source>
</evidence>
<evidence type="ECO:0008006" key="4">
    <source>
        <dbReference type="Google" id="ProtNLM"/>
    </source>
</evidence>
<dbReference type="OrthoDB" id="8759311at2"/>
<keyword evidence="3" id="KW-1185">Reference proteome</keyword>
<dbReference type="Proteomes" id="UP000252530">
    <property type="component" value="Unassembled WGS sequence"/>
</dbReference>
<gene>
    <name evidence="2" type="ORF">CRD60_04260</name>
</gene>
<comment type="caution">
    <text evidence="2">The sequence shown here is derived from an EMBL/GenBank/DDBJ whole genome shotgun (WGS) entry which is preliminary data.</text>
</comment>
<evidence type="ECO:0000313" key="2">
    <source>
        <dbReference type="EMBL" id="RBP97965.1"/>
    </source>
</evidence>
<accession>A0A366K8A4</accession>
<organism evidence="2 3">
    <name type="scientific">Bifidobacterium aemilianum</name>
    <dbReference type="NCBI Taxonomy" id="2493120"/>
    <lineage>
        <taxon>Bacteria</taxon>
        <taxon>Bacillati</taxon>
        <taxon>Actinomycetota</taxon>
        <taxon>Actinomycetes</taxon>
        <taxon>Bifidobacteriales</taxon>
        <taxon>Bifidobacteriaceae</taxon>
        <taxon>Bifidobacterium</taxon>
    </lineage>
</organism>
<feature type="compositionally biased region" description="Basic and acidic residues" evidence="1">
    <location>
        <begin position="1"/>
        <end position="33"/>
    </location>
</feature>
<dbReference type="AlphaFoldDB" id="A0A366K8A4"/>
<protein>
    <recommendedName>
        <fullName evidence="4">RelE/ParE family protein</fullName>
    </recommendedName>
</protein>
<evidence type="ECO:0000256" key="1">
    <source>
        <dbReference type="SAM" id="MobiDB-lite"/>
    </source>
</evidence>
<feature type="region of interest" description="Disordered" evidence="1">
    <location>
        <begin position="1"/>
        <end position="63"/>
    </location>
</feature>